<sequence length="364" mass="37334">MTAPGKGIGRKVKHRKPSRAQRAMASTSLPLATAAAVATLFASPAGAVPNDQPEAPAPTQDESPSQPGTTQPEQSQSPTQPGVTDPAKPENPQGNATPSQPGVTTPNTDNDQKDPKLAAPRQPGVTAPRVAPLPVPGQDPAQPIVVPDQKPGEADPNRPGVIDPRNEGVGPEAGSEAQPAIDGETAQAIEPGTESETQTLVQPRWEAPRIEAAPAAPVVEMTGPHAEVGATIDGGALLPGHLANTHHFTNEAGYVGTIGYSTPTGRGDAGISWEFLDENHIKVNTFTGGAGLADNKFETVLDTTQVNAAKATVEQWIAQQPGGAAALEAAAQVKLPALVQPGDMAPQTINIAGVTTQWGGSLQY</sequence>
<accession>A0A4U8W5S9</accession>
<dbReference type="Proteomes" id="UP000290439">
    <property type="component" value="Chromosome"/>
</dbReference>
<evidence type="ECO:0000313" key="4">
    <source>
        <dbReference type="Proteomes" id="UP000290439"/>
    </source>
</evidence>
<feature type="chain" id="PRO_5020473485" evidence="2">
    <location>
        <begin position="48"/>
        <end position="364"/>
    </location>
</feature>
<protein>
    <submittedName>
        <fullName evidence="3">Uncharacterized protein</fullName>
    </submittedName>
</protein>
<evidence type="ECO:0000256" key="1">
    <source>
        <dbReference type="SAM" id="MobiDB-lite"/>
    </source>
</evidence>
<feature type="region of interest" description="Disordered" evidence="1">
    <location>
        <begin position="44"/>
        <end position="180"/>
    </location>
</feature>
<dbReference type="AlphaFoldDB" id="A0A4U8W5S9"/>
<feature type="region of interest" description="Disordered" evidence="1">
    <location>
        <begin position="1"/>
        <end position="27"/>
    </location>
</feature>
<gene>
    <name evidence="3" type="ORF">NCTC10797_05350</name>
</gene>
<evidence type="ECO:0000313" key="3">
    <source>
        <dbReference type="EMBL" id="VFB01531.1"/>
    </source>
</evidence>
<dbReference type="EMBL" id="LR215973">
    <property type="protein sequence ID" value="VFB01531.1"/>
    <property type="molecule type" value="Genomic_DNA"/>
</dbReference>
<feature type="signal peptide" evidence="2">
    <location>
        <begin position="1"/>
        <end position="47"/>
    </location>
</feature>
<name>A0A4U8W5S9_9NOCA</name>
<feature type="compositionally biased region" description="Low complexity" evidence="1">
    <location>
        <begin position="63"/>
        <end position="82"/>
    </location>
</feature>
<keyword evidence="2" id="KW-0732">Signal</keyword>
<feature type="compositionally biased region" description="Polar residues" evidence="1">
    <location>
        <begin position="92"/>
        <end position="109"/>
    </location>
</feature>
<proteinExistence type="predicted"/>
<organism evidence="3 4">
    <name type="scientific">Nocardia cyriacigeorgica</name>
    <dbReference type="NCBI Taxonomy" id="135487"/>
    <lineage>
        <taxon>Bacteria</taxon>
        <taxon>Bacillati</taxon>
        <taxon>Actinomycetota</taxon>
        <taxon>Actinomycetes</taxon>
        <taxon>Mycobacteriales</taxon>
        <taxon>Nocardiaceae</taxon>
        <taxon>Nocardia</taxon>
    </lineage>
</organism>
<evidence type="ECO:0000256" key="2">
    <source>
        <dbReference type="SAM" id="SignalP"/>
    </source>
</evidence>
<feature type="compositionally biased region" description="Basic residues" evidence="1">
    <location>
        <begin position="8"/>
        <end position="19"/>
    </location>
</feature>
<reference evidence="3 4" key="1">
    <citation type="submission" date="2019-02" db="EMBL/GenBank/DDBJ databases">
        <authorList>
            <consortium name="Pathogen Informatics"/>
        </authorList>
    </citation>
    <scope>NUCLEOTIDE SEQUENCE [LARGE SCALE GENOMIC DNA]</scope>
    <source>
        <strain evidence="3 4">3012STDY6756504</strain>
    </source>
</reference>